<keyword evidence="2" id="KW-0812">Transmembrane</keyword>
<keyword evidence="4" id="KW-1185">Reference proteome</keyword>
<dbReference type="Proteomes" id="UP000821837">
    <property type="component" value="Chromosome 3"/>
</dbReference>
<keyword evidence="2" id="KW-0472">Membrane</keyword>
<feature type="transmembrane region" description="Helical" evidence="2">
    <location>
        <begin position="129"/>
        <end position="152"/>
    </location>
</feature>
<keyword evidence="2" id="KW-1133">Transmembrane helix</keyword>
<feature type="region of interest" description="Disordered" evidence="1">
    <location>
        <begin position="203"/>
        <end position="224"/>
    </location>
</feature>
<feature type="region of interest" description="Disordered" evidence="1">
    <location>
        <begin position="68"/>
        <end position="103"/>
    </location>
</feature>
<feature type="region of interest" description="Disordered" evidence="1">
    <location>
        <begin position="162"/>
        <end position="182"/>
    </location>
</feature>
<gene>
    <name evidence="3" type="ORF">HPB52_020865</name>
</gene>
<evidence type="ECO:0000256" key="1">
    <source>
        <dbReference type="SAM" id="MobiDB-lite"/>
    </source>
</evidence>
<dbReference type="EMBL" id="JABSTV010001249">
    <property type="protein sequence ID" value="KAH7963376.1"/>
    <property type="molecule type" value="Genomic_DNA"/>
</dbReference>
<feature type="compositionally biased region" description="Polar residues" evidence="1">
    <location>
        <begin position="83"/>
        <end position="98"/>
    </location>
</feature>
<evidence type="ECO:0000313" key="4">
    <source>
        <dbReference type="Proteomes" id="UP000821837"/>
    </source>
</evidence>
<name>A0A9D4T1R2_RHISA</name>
<feature type="compositionally biased region" description="Low complexity" evidence="1">
    <location>
        <begin position="68"/>
        <end position="82"/>
    </location>
</feature>
<feature type="transmembrane region" description="Helical" evidence="2">
    <location>
        <begin position="242"/>
        <end position="262"/>
    </location>
</feature>
<reference evidence="3" key="1">
    <citation type="journal article" date="2020" name="Cell">
        <title>Large-Scale Comparative Analyses of Tick Genomes Elucidate Their Genetic Diversity and Vector Capacities.</title>
        <authorList>
            <consortium name="Tick Genome and Microbiome Consortium (TIGMIC)"/>
            <person name="Jia N."/>
            <person name="Wang J."/>
            <person name="Shi W."/>
            <person name="Du L."/>
            <person name="Sun Y."/>
            <person name="Zhan W."/>
            <person name="Jiang J.F."/>
            <person name="Wang Q."/>
            <person name="Zhang B."/>
            <person name="Ji P."/>
            <person name="Bell-Sakyi L."/>
            <person name="Cui X.M."/>
            <person name="Yuan T.T."/>
            <person name="Jiang B.G."/>
            <person name="Yang W.F."/>
            <person name="Lam T.T."/>
            <person name="Chang Q.C."/>
            <person name="Ding S.J."/>
            <person name="Wang X.J."/>
            <person name="Zhu J.G."/>
            <person name="Ruan X.D."/>
            <person name="Zhao L."/>
            <person name="Wei J.T."/>
            <person name="Ye R.Z."/>
            <person name="Que T.C."/>
            <person name="Du C.H."/>
            <person name="Zhou Y.H."/>
            <person name="Cheng J.X."/>
            <person name="Dai P.F."/>
            <person name="Guo W.B."/>
            <person name="Han X.H."/>
            <person name="Huang E.J."/>
            <person name="Li L.F."/>
            <person name="Wei W."/>
            <person name="Gao Y.C."/>
            <person name="Liu J.Z."/>
            <person name="Shao H.Z."/>
            <person name="Wang X."/>
            <person name="Wang C.C."/>
            <person name="Yang T.C."/>
            <person name="Huo Q.B."/>
            <person name="Li W."/>
            <person name="Chen H.Y."/>
            <person name="Chen S.E."/>
            <person name="Zhou L.G."/>
            <person name="Ni X.B."/>
            <person name="Tian J.H."/>
            <person name="Sheng Y."/>
            <person name="Liu T."/>
            <person name="Pan Y.S."/>
            <person name="Xia L.Y."/>
            <person name="Li J."/>
            <person name="Zhao F."/>
            <person name="Cao W.C."/>
        </authorList>
    </citation>
    <scope>NUCLEOTIDE SEQUENCE</scope>
    <source>
        <strain evidence="3">Rsan-2018</strain>
    </source>
</reference>
<proteinExistence type="predicted"/>
<evidence type="ECO:0000313" key="3">
    <source>
        <dbReference type="EMBL" id="KAH7963376.1"/>
    </source>
</evidence>
<comment type="caution">
    <text evidence="3">The sequence shown here is derived from an EMBL/GenBank/DDBJ whole genome shotgun (WGS) entry which is preliminary data.</text>
</comment>
<evidence type="ECO:0000256" key="2">
    <source>
        <dbReference type="SAM" id="Phobius"/>
    </source>
</evidence>
<sequence>MAPPFQPIRSALRFWMRRHARNDESASYTEQDWWPLRYSAKLGSRVPPSASRSSGQWSSALVTDEASSGAASSRRGSSSHGSLQQSNSVESNADSSIELTDRGSKESLVRGGIAWQGLENASQYMRAPAIACIVFVGAFATAMVVKSAFGIFSGEENAEFASDPPVHLQLPSNPLQPDDSGPGGSGALLPSVLYATPGRAFASSGDSFDDGGRGRRRTNSDSQRMREEIMALARSPSCWRPLMVFVFSLVIGATLALAAYGIRGARLRGGGGMHPRGNGTY</sequence>
<accession>A0A9D4T1R2</accession>
<dbReference type="VEuPathDB" id="VectorBase:RSAN_039914"/>
<organism evidence="3 4">
    <name type="scientific">Rhipicephalus sanguineus</name>
    <name type="common">Brown dog tick</name>
    <name type="synonym">Ixodes sanguineus</name>
    <dbReference type="NCBI Taxonomy" id="34632"/>
    <lineage>
        <taxon>Eukaryota</taxon>
        <taxon>Metazoa</taxon>
        <taxon>Ecdysozoa</taxon>
        <taxon>Arthropoda</taxon>
        <taxon>Chelicerata</taxon>
        <taxon>Arachnida</taxon>
        <taxon>Acari</taxon>
        <taxon>Parasitiformes</taxon>
        <taxon>Ixodida</taxon>
        <taxon>Ixodoidea</taxon>
        <taxon>Ixodidae</taxon>
        <taxon>Rhipicephalinae</taxon>
        <taxon>Rhipicephalus</taxon>
        <taxon>Rhipicephalus</taxon>
    </lineage>
</organism>
<dbReference type="AlphaFoldDB" id="A0A9D4T1R2"/>
<reference evidence="3" key="2">
    <citation type="submission" date="2021-09" db="EMBL/GenBank/DDBJ databases">
        <authorList>
            <person name="Jia N."/>
            <person name="Wang J."/>
            <person name="Shi W."/>
            <person name="Du L."/>
            <person name="Sun Y."/>
            <person name="Zhan W."/>
            <person name="Jiang J."/>
            <person name="Wang Q."/>
            <person name="Zhang B."/>
            <person name="Ji P."/>
            <person name="Sakyi L.B."/>
            <person name="Cui X."/>
            <person name="Yuan T."/>
            <person name="Jiang B."/>
            <person name="Yang W."/>
            <person name="Lam T.T.-Y."/>
            <person name="Chang Q."/>
            <person name="Ding S."/>
            <person name="Wang X."/>
            <person name="Zhu J."/>
            <person name="Ruan X."/>
            <person name="Zhao L."/>
            <person name="Wei J."/>
            <person name="Que T."/>
            <person name="Du C."/>
            <person name="Cheng J."/>
            <person name="Dai P."/>
            <person name="Han X."/>
            <person name="Huang E."/>
            <person name="Gao Y."/>
            <person name="Liu J."/>
            <person name="Shao H."/>
            <person name="Ye R."/>
            <person name="Li L."/>
            <person name="Wei W."/>
            <person name="Wang X."/>
            <person name="Wang C."/>
            <person name="Huo Q."/>
            <person name="Li W."/>
            <person name="Guo W."/>
            <person name="Chen H."/>
            <person name="Chen S."/>
            <person name="Zhou L."/>
            <person name="Zhou L."/>
            <person name="Ni X."/>
            <person name="Tian J."/>
            <person name="Zhou Y."/>
            <person name="Sheng Y."/>
            <person name="Liu T."/>
            <person name="Pan Y."/>
            <person name="Xia L."/>
            <person name="Li J."/>
            <person name="Zhao F."/>
            <person name="Cao W."/>
        </authorList>
    </citation>
    <scope>NUCLEOTIDE SEQUENCE</scope>
    <source>
        <strain evidence="3">Rsan-2018</strain>
        <tissue evidence="3">Larvae</tissue>
    </source>
</reference>
<protein>
    <submittedName>
        <fullName evidence="3">Uncharacterized protein</fullName>
    </submittedName>
</protein>